<evidence type="ECO:0000313" key="8">
    <source>
        <dbReference type="EMBL" id="TFZ01321.1"/>
    </source>
</evidence>
<dbReference type="RefSeq" id="WP_135284619.1">
    <property type="nucleotide sequence ID" value="NZ_SMLL01000003.1"/>
</dbReference>
<dbReference type="GO" id="GO:0009055">
    <property type="term" value="F:electron transfer activity"/>
    <property type="evidence" value="ECO:0007669"/>
    <property type="project" value="InterPro"/>
</dbReference>
<dbReference type="PRINTS" id="PR00605">
    <property type="entry name" value="CYTCHROMECIC"/>
</dbReference>
<dbReference type="PROSITE" id="PS51007">
    <property type="entry name" value="CYTC"/>
    <property type="match status" value="1"/>
</dbReference>
<evidence type="ECO:0000256" key="2">
    <source>
        <dbReference type="ARBA" id="ARBA00022617"/>
    </source>
</evidence>
<accession>A0A4Z0BR70</accession>
<comment type="caution">
    <text evidence="8">The sequence shown here is derived from an EMBL/GenBank/DDBJ whole genome shotgun (WGS) entry which is preliminary data.</text>
</comment>
<evidence type="ECO:0000256" key="5">
    <source>
        <dbReference type="ARBA" id="ARBA00023004"/>
    </source>
</evidence>
<dbReference type="PANTHER" id="PTHR35008:SF4">
    <property type="entry name" value="BLL4482 PROTEIN"/>
    <property type="match status" value="1"/>
</dbReference>
<dbReference type="InterPro" id="IPR008168">
    <property type="entry name" value="Cyt_C_IC"/>
</dbReference>
<dbReference type="InterPro" id="IPR009056">
    <property type="entry name" value="Cyt_c-like_dom"/>
</dbReference>
<dbReference type="AlphaFoldDB" id="A0A4Z0BR70"/>
<keyword evidence="5 6" id="KW-0408">Iron</keyword>
<reference evidence="8 9" key="1">
    <citation type="submission" date="2019-03" db="EMBL/GenBank/DDBJ databases">
        <title>Ramlibacter rhizophilus CCTCC AB2015357, whole genome shotgun sequence.</title>
        <authorList>
            <person name="Zhang X."/>
            <person name="Feng G."/>
            <person name="Zhu H."/>
        </authorList>
    </citation>
    <scope>NUCLEOTIDE SEQUENCE [LARGE SCALE GENOMIC DNA]</scope>
    <source>
        <strain evidence="8 9">CCTCC AB2015357</strain>
    </source>
</reference>
<dbReference type="Pfam" id="PF13442">
    <property type="entry name" value="Cytochrome_CBB3"/>
    <property type="match status" value="1"/>
</dbReference>
<keyword evidence="2 6" id="KW-0349">Heme</keyword>
<dbReference type="Gene3D" id="1.10.760.10">
    <property type="entry name" value="Cytochrome c-like domain"/>
    <property type="match status" value="1"/>
</dbReference>
<gene>
    <name evidence="8" type="ORF">EZ242_08030</name>
</gene>
<protein>
    <submittedName>
        <fullName evidence="8">C-type cytochrome</fullName>
    </submittedName>
</protein>
<dbReference type="PANTHER" id="PTHR35008">
    <property type="entry name" value="BLL4482 PROTEIN-RELATED"/>
    <property type="match status" value="1"/>
</dbReference>
<dbReference type="Proteomes" id="UP000297564">
    <property type="component" value="Unassembled WGS sequence"/>
</dbReference>
<feature type="domain" description="Cytochrome c" evidence="7">
    <location>
        <begin position="39"/>
        <end position="138"/>
    </location>
</feature>
<evidence type="ECO:0000256" key="1">
    <source>
        <dbReference type="ARBA" id="ARBA00022448"/>
    </source>
</evidence>
<keyword evidence="1" id="KW-0813">Transport</keyword>
<evidence type="ECO:0000313" key="9">
    <source>
        <dbReference type="Proteomes" id="UP000297564"/>
    </source>
</evidence>
<name>A0A4Z0BR70_9BURK</name>
<dbReference type="SUPFAM" id="SSF46626">
    <property type="entry name" value="Cytochrome c"/>
    <property type="match status" value="1"/>
</dbReference>
<evidence type="ECO:0000256" key="3">
    <source>
        <dbReference type="ARBA" id="ARBA00022723"/>
    </source>
</evidence>
<dbReference type="EMBL" id="SMLL01000003">
    <property type="protein sequence ID" value="TFZ01321.1"/>
    <property type="molecule type" value="Genomic_DNA"/>
</dbReference>
<proteinExistence type="predicted"/>
<dbReference type="GO" id="GO:0005506">
    <property type="term" value="F:iron ion binding"/>
    <property type="evidence" value="ECO:0007669"/>
    <property type="project" value="InterPro"/>
</dbReference>
<dbReference type="InterPro" id="IPR036909">
    <property type="entry name" value="Cyt_c-like_dom_sf"/>
</dbReference>
<evidence type="ECO:0000256" key="6">
    <source>
        <dbReference type="PROSITE-ProRule" id="PRU00433"/>
    </source>
</evidence>
<evidence type="ECO:0000256" key="4">
    <source>
        <dbReference type="ARBA" id="ARBA00022982"/>
    </source>
</evidence>
<keyword evidence="9" id="KW-1185">Reference proteome</keyword>
<keyword evidence="3 6" id="KW-0479">Metal-binding</keyword>
<dbReference type="InterPro" id="IPR051459">
    <property type="entry name" value="Cytochrome_c-type_DH"/>
</dbReference>
<dbReference type="GO" id="GO:0020037">
    <property type="term" value="F:heme binding"/>
    <property type="evidence" value="ECO:0007669"/>
    <property type="project" value="InterPro"/>
</dbReference>
<evidence type="ECO:0000259" key="7">
    <source>
        <dbReference type="PROSITE" id="PS51007"/>
    </source>
</evidence>
<organism evidence="8 9">
    <name type="scientific">Ramlibacter rhizophilus</name>
    <dbReference type="NCBI Taxonomy" id="1781167"/>
    <lineage>
        <taxon>Bacteria</taxon>
        <taxon>Pseudomonadati</taxon>
        <taxon>Pseudomonadota</taxon>
        <taxon>Betaproteobacteria</taxon>
        <taxon>Burkholderiales</taxon>
        <taxon>Comamonadaceae</taxon>
        <taxon>Ramlibacter</taxon>
    </lineage>
</organism>
<sequence>MKPLAVGAVGVAVAVVGALWFFTPRGQPEGVVLRTDDAAVLARGQALYAQHCAACHGAQLQGQPNWRERNAQGLLPAPPHDASGHTWHHPDAVLFDITKHGVAKAARMPDYVSAMPAYAGVLSDEEIVAVLSWIRSTWPSHIQRQHEAVNASARSR</sequence>
<dbReference type="OrthoDB" id="9765171at2"/>
<keyword evidence="4" id="KW-0249">Electron transport</keyword>